<dbReference type="GO" id="GO:0001836">
    <property type="term" value="P:release of cytochrome c from mitochondria"/>
    <property type="evidence" value="ECO:0007669"/>
    <property type="project" value="TreeGrafter"/>
</dbReference>
<feature type="region of interest" description="Disordered" evidence="6">
    <location>
        <begin position="98"/>
        <end position="123"/>
    </location>
</feature>
<evidence type="ECO:0000256" key="2">
    <source>
        <dbReference type="ARBA" id="ARBA00007262"/>
    </source>
</evidence>
<comment type="subcellular location">
    <subcellularLocation>
        <location evidence="1">Membrane</location>
        <topology evidence="1">Multi-pass membrane protein</topology>
    </subcellularLocation>
</comment>
<accession>A0AAW0SXJ4</accession>
<name>A0AAW0SXJ4_SCYPA</name>
<dbReference type="PANTHER" id="PTHR16932">
    <property type="entry name" value="INTERFERON ALPHA-INDUCIBLE PROTEIN 27"/>
    <property type="match status" value="1"/>
</dbReference>
<organism evidence="7 8">
    <name type="scientific">Scylla paramamosain</name>
    <name type="common">Mud crab</name>
    <dbReference type="NCBI Taxonomy" id="85552"/>
    <lineage>
        <taxon>Eukaryota</taxon>
        <taxon>Metazoa</taxon>
        <taxon>Ecdysozoa</taxon>
        <taxon>Arthropoda</taxon>
        <taxon>Crustacea</taxon>
        <taxon>Multicrustacea</taxon>
        <taxon>Malacostraca</taxon>
        <taxon>Eumalacostraca</taxon>
        <taxon>Eucarida</taxon>
        <taxon>Decapoda</taxon>
        <taxon>Pleocyemata</taxon>
        <taxon>Brachyura</taxon>
        <taxon>Eubrachyura</taxon>
        <taxon>Portunoidea</taxon>
        <taxon>Portunidae</taxon>
        <taxon>Portuninae</taxon>
        <taxon>Scylla</taxon>
    </lineage>
</organism>
<dbReference type="InterPro" id="IPR009311">
    <property type="entry name" value="IFI6/IFI27-like"/>
</dbReference>
<dbReference type="EMBL" id="JARAKH010000042">
    <property type="protein sequence ID" value="KAK8380135.1"/>
    <property type="molecule type" value="Genomic_DNA"/>
</dbReference>
<evidence type="ECO:0008006" key="9">
    <source>
        <dbReference type="Google" id="ProtNLM"/>
    </source>
</evidence>
<evidence type="ECO:0000256" key="1">
    <source>
        <dbReference type="ARBA" id="ARBA00004141"/>
    </source>
</evidence>
<feature type="region of interest" description="Disordered" evidence="6">
    <location>
        <begin position="1"/>
        <end position="28"/>
    </location>
</feature>
<dbReference type="PANTHER" id="PTHR16932:SF18">
    <property type="entry name" value="INTERFERON, ALPHA-INDUCIBLE PROTEIN 27-LIKE 2"/>
    <property type="match status" value="1"/>
</dbReference>
<keyword evidence="4" id="KW-1133">Transmembrane helix</keyword>
<reference evidence="7 8" key="1">
    <citation type="submission" date="2023-03" db="EMBL/GenBank/DDBJ databases">
        <title>High-quality genome of Scylla paramamosain provides insights in environmental adaptation.</title>
        <authorList>
            <person name="Zhang L."/>
        </authorList>
    </citation>
    <scope>NUCLEOTIDE SEQUENCE [LARGE SCALE GENOMIC DNA]</scope>
    <source>
        <strain evidence="7">LZ_2023a</strain>
        <tissue evidence="7">Muscle</tissue>
    </source>
</reference>
<gene>
    <name evidence="7" type="ORF">O3P69_016644</name>
</gene>
<dbReference type="AlphaFoldDB" id="A0AAW0SXJ4"/>
<dbReference type="Proteomes" id="UP001487740">
    <property type="component" value="Unassembled WGS sequence"/>
</dbReference>
<comment type="similarity">
    <text evidence="2">Belongs to the IFI6/IFI27 family.</text>
</comment>
<protein>
    <recommendedName>
        <fullName evidence="9">SAM domain-containing protein</fullName>
    </recommendedName>
</protein>
<dbReference type="Gene3D" id="6.10.110.10">
    <property type="match status" value="1"/>
</dbReference>
<evidence type="ECO:0000256" key="4">
    <source>
        <dbReference type="ARBA" id="ARBA00022989"/>
    </source>
</evidence>
<keyword evidence="5" id="KW-0472">Membrane</keyword>
<dbReference type="InterPro" id="IPR038213">
    <property type="entry name" value="IFI6/IFI27-like_sf"/>
</dbReference>
<evidence type="ECO:0000256" key="6">
    <source>
        <dbReference type="SAM" id="MobiDB-lite"/>
    </source>
</evidence>
<sequence>MEDAETSPHKPESKRQMNSDTSGEGSGVDEVERAMPMHLFEEWARASGLTDSSIKKLVSEDLNSRVVLKLMKESDVCQLGLTIGQQRMLMAVVKKLKDTKAGEDDQKAPCDGRKKQSTDNDATPKKYPAIGFTSAGIAAGSLAGTMMSSAAIANGGAIAAGSTVAVLQSAGAVAGAAAAAGLDVGAEGSCPRSQRRKGHKK</sequence>
<evidence type="ECO:0000313" key="7">
    <source>
        <dbReference type="EMBL" id="KAK8380135.1"/>
    </source>
</evidence>
<keyword evidence="3" id="KW-0812">Transmembrane</keyword>
<evidence type="ECO:0000256" key="3">
    <source>
        <dbReference type="ARBA" id="ARBA00022692"/>
    </source>
</evidence>
<evidence type="ECO:0000313" key="8">
    <source>
        <dbReference type="Proteomes" id="UP001487740"/>
    </source>
</evidence>
<keyword evidence="8" id="KW-1185">Reference proteome</keyword>
<evidence type="ECO:0000256" key="5">
    <source>
        <dbReference type="ARBA" id="ARBA00023136"/>
    </source>
</evidence>
<dbReference type="Pfam" id="PF06140">
    <property type="entry name" value="Ifi-6-16"/>
    <property type="match status" value="1"/>
</dbReference>
<feature type="compositionally biased region" description="Basic and acidic residues" evidence="6">
    <location>
        <begin position="1"/>
        <end position="17"/>
    </location>
</feature>
<dbReference type="GO" id="GO:0031966">
    <property type="term" value="C:mitochondrial membrane"/>
    <property type="evidence" value="ECO:0007669"/>
    <property type="project" value="TreeGrafter"/>
</dbReference>
<proteinExistence type="inferred from homology"/>
<comment type="caution">
    <text evidence="7">The sequence shown here is derived from an EMBL/GenBank/DDBJ whole genome shotgun (WGS) entry which is preliminary data.</text>
</comment>
<dbReference type="GO" id="GO:0097193">
    <property type="term" value="P:intrinsic apoptotic signaling pathway"/>
    <property type="evidence" value="ECO:0007669"/>
    <property type="project" value="TreeGrafter"/>
</dbReference>